<proteinExistence type="predicted"/>
<evidence type="ECO:0000256" key="1">
    <source>
        <dbReference type="SAM" id="Phobius"/>
    </source>
</evidence>
<dbReference type="RefSeq" id="WP_160905235.1">
    <property type="nucleotide sequence ID" value="NZ_WVHS01000001.1"/>
</dbReference>
<dbReference type="EMBL" id="WVHS01000001">
    <property type="protein sequence ID" value="MXV14250.1"/>
    <property type="molecule type" value="Genomic_DNA"/>
</dbReference>
<evidence type="ECO:0000313" key="2">
    <source>
        <dbReference type="EMBL" id="MXV14250.1"/>
    </source>
</evidence>
<evidence type="ECO:0000313" key="3">
    <source>
        <dbReference type="Proteomes" id="UP000451233"/>
    </source>
</evidence>
<gene>
    <name evidence="2" type="ORF">GS398_02990</name>
</gene>
<dbReference type="Proteomes" id="UP000451233">
    <property type="component" value="Unassembled WGS sequence"/>
</dbReference>
<comment type="caution">
    <text evidence="2">The sequence shown here is derived from an EMBL/GenBank/DDBJ whole genome shotgun (WGS) entry which is preliminary data.</text>
</comment>
<keyword evidence="3" id="KW-1185">Reference proteome</keyword>
<feature type="transmembrane region" description="Helical" evidence="1">
    <location>
        <begin position="38"/>
        <end position="56"/>
    </location>
</feature>
<dbReference type="AlphaFoldDB" id="A0A7K1XTI7"/>
<organism evidence="2 3">
    <name type="scientific">Hufsiella ginkgonis</name>
    <dbReference type="NCBI Taxonomy" id="2695274"/>
    <lineage>
        <taxon>Bacteria</taxon>
        <taxon>Pseudomonadati</taxon>
        <taxon>Bacteroidota</taxon>
        <taxon>Sphingobacteriia</taxon>
        <taxon>Sphingobacteriales</taxon>
        <taxon>Sphingobacteriaceae</taxon>
        <taxon>Hufsiella</taxon>
    </lineage>
</organism>
<keyword evidence="1" id="KW-0812">Transmembrane</keyword>
<name>A0A7K1XTI7_9SPHI</name>
<keyword evidence="1" id="KW-0472">Membrane</keyword>
<keyword evidence="1" id="KW-1133">Transmembrane helix</keyword>
<reference evidence="2 3" key="1">
    <citation type="submission" date="2019-11" db="EMBL/GenBank/DDBJ databases">
        <title>Pedobacter sp. HMF7056 Genome sequencing and assembly.</title>
        <authorList>
            <person name="Kang H."/>
            <person name="Kim H."/>
            <person name="Joh K."/>
        </authorList>
    </citation>
    <scope>NUCLEOTIDE SEQUENCE [LARGE SCALE GENOMIC DNA]</scope>
    <source>
        <strain evidence="2 3">HMF7056</strain>
    </source>
</reference>
<accession>A0A7K1XTI7</accession>
<sequence length="57" mass="6472">MLLRLSHFFFGSSRSELQQLQQQGVPLTYEQKVKGDRMTMLLLIGISIAATILYSLV</sequence>
<protein>
    <submittedName>
        <fullName evidence="2">Uncharacterized protein</fullName>
    </submittedName>
</protein>